<reference evidence="1 2" key="1">
    <citation type="submission" date="2019-02" db="EMBL/GenBank/DDBJ databases">
        <title>Deep-cultivation of Planctomycetes and their phenomic and genomic characterization uncovers novel biology.</title>
        <authorList>
            <person name="Wiegand S."/>
            <person name="Jogler M."/>
            <person name="Boedeker C."/>
            <person name="Pinto D."/>
            <person name="Vollmers J."/>
            <person name="Rivas-Marin E."/>
            <person name="Kohn T."/>
            <person name="Peeters S.H."/>
            <person name="Heuer A."/>
            <person name="Rast P."/>
            <person name="Oberbeckmann S."/>
            <person name="Bunk B."/>
            <person name="Jeske O."/>
            <person name="Meyerdierks A."/>
            <person name="Storesund J.E."/>
            <person name="Kallscheuer N."/>
            <person name="Luecker S."/>
            <person name="Lage O.M."/>
            <person name="Pohl T."/>
            <person name="Merkel B.J."/>
            <person name="Hornburger P."/>
            <person name="Mueller R.-W."/>
            <person name="Bruemmer F."/>
            <person name="Labrenz M."/>
            <person name="Spormann A.M."/>
            <person name="Op den Camp H."/>
            <person name="Overmann J."/>
            <person name="Amann R."/>
            <person name="Jetten M.S.M."/>
            <person name="Mascher T."/>
            <person name="Medema M.H."/>
            <person name="Devos D.P."/>
            <person name="Kaster A.-K."/>
            <person name="Ovreas L."/>
            <person name="Rohde M."/>
            <person name="Galperin M.Y."/>
            <person name="Jogler C."/>
        </authorList>
    </citation>
    <scope>NUCLEOTIDE SEQUENCE [LARGE SCALE GENOMIC DNA]</scope>
    <source>
        <strain evidence="1 2">Pan216</strain>
    </source>
</reference>
<evidence type="ECO:0008006" key="3">
    <source>
        <dbReference type="Google" id="ProtNLM"/>
    </source>
</evidence>
<dbReference type="KEGG" id="knv:Pan216_50400"/>
<protein>
    <recommendedName>
        <fullName evidence="3">Inverse autotransporter beta-domain domain-containing protein</fullName>
    </recommendedName>
</protein>
<evidence type="ECO:0000313" key="1">
    <source>
        <dbReference type="EMBL" id="QDU64151.1"/>
    </source>
</evidence>
<dbReference type="AlphaFoldDB" id="A0A518BAZ0"/>
<dbReference type="Proteomes" id="UP000317093">
    <property type="component" value="Chromosome"/>
</dbReference>
<accession>A0A518BAZ0</accession>
<dbReference type="RefSeq" id="WP_145262149.1">
    <property type="nucleotide sequence ID" value="NZ_CP036279.1"/>
</dbReference>
<organism evidence="1 2">
    <name type="scientific">Kolteria novifilia</name>
    <dbReference type="NCBI Taxonomy" id="2527975"/>
    <lineage>
        <taxon>Bacteria</taxon>
        <taxon>Pseudomonadati</taxon>
        <taxon>Planctomycetota</taxon>
        <taxon>Planctomycetia</taxon>
        <taxon>Kolteriales</taxon>
        <taxon>Kolteriaceae</taxon>
        <taxon>Kolteria</taxon>
    </lineage>
</organism>
<proteinExistence type="predicted"/>
<name>A0A518BAZ0_9BACT</name>
<evidence type="ECO:0000313" key="2">
    <source>
        <dbReference type="Proteomes" id="UP000317093"/>
    </source>
</evidence>
<keyword evidence="2" id="KW-1185">Reference proteome</keyword>
<sequence>MRDDRRQPRSLSSAAQGVAAKARSSRYSLSGALVLLLHFAPLVHAQGVIDVLPRTAAIKQSHWNGGVPATDGGLQQASFQSVPSGSQQGGVRLADYQTSATNPTSSGIQQTSHLYHGGPGLNDGLDGYDALYQPTPVANTLQGNPNLTTSTNSTNGLAGPRLDTTYNFLRDTQFYGFIEEEQTLIMAGGTLLPIQTPCVIFGTQGLFGYAGNDTRYNDSLEFSIDSYLGWRYKTVYMKLDAFIDWEEEYQKVGGAVSAMANLPLVRVMTLDLAIASGLGADSFGPQRGGIRNQLKRVQTASVDYQIYVGKYFCPFWQLGWSGRYLTYDDTLDETYGGLFTNLYLGRFRFGGEVVGGTGGLRGFVTAAVNWGVPPKRHPMDRHYNGVDTIGWVTQAPIRNHSIEIRDSFTGPPTPLP</sequence>
<gene>
    <name evidence="1" type="ORF">Pan216_50400</name>
</gene>
<dbReference type="EMBL" id="CP036279">
    <property type="protein sequence ID" value="QDU64151.1"/>
    <property type="molecule type" value="Genomic_DNA"/>
</dbReference>